<dbReference type="AlphaFoldDB" id="A0A9Q1B441"/>
<evidence type="ECO:0000256" key="1">
    <source>
        <dbReference type="SAM" id="Coils"/>
    </source>
</evidence>
<sequence>METRKKEDSPNQTVNLMRLIAQDPFKNALQDLQANIVKQILDQMQEVKTELKAGIDSNNAKIDTFTQAIKEVEHKVAKIEKELGIIKEEKSKDQDRLTLIEMDRASYFLRIQNLEEQEDLEQLITEEWAAQTGLTKEELQQSIDRIYR</sequence>
<feature type="non-terminal residue" evidence="2">
    <location>
        <position position="148"/>
    </location>
</feature>
<comment type="caution">
    <text evidence="2">The sequence shown here is derived from an EMBL/GenBank/DDBJ whole genome shotgun (WGS) entry which is preliminary data.</text>
</comment>
<evidence type="ECO:0000313" key="2">
    <source>
        <dbReference type="EMBL" id="KAJ7335568.1"/>
    </source>
</evidence>
<protein>
    <submittedName>
        <fullName evidence="2">Uncharacterized protein</fullName>
    </submittedName>
</protein>
<keyword evidence="1" id="KW-0175">Coiled coil</keyword>
<name>A0A9Q1B441_9SAUR</name>
<keyword evidence="3" id="KW-1185">Reference proteome</keyword>
<reference evidence="2" key="1">
    <citation type="journal article" date="2023" name="DNA Res.">
        <title>Chromosome-level genome assembly of Phrynocephalus forsythii using third-generation DNA sequencing and Hi-C analysis.</title>
        <authorList>
            <person name="Qi Y."/>
            <person name="Zhao W."/>
            <person name="Zhao Y."/>
            <person name="Niu C."/>
            <person name="Cao S."/>
            <person name="Zhang Y."/>
        </authorList>
    </citation>
    <scope>NUCLEOTIDE SEQUENCE</scope>
    <source>
        <tissue evidence="2">Muscle</tissue>
    </source>
</reference>
<dbReference type="EMBL" id="JAPFRF010000004">
    <property type="protein sequence ID" value="KAJ7335568.1"/>
    <property type="molecule type" value="Genomic_DNA"/>
</dbReference>
<organism evidence="2 3">
    <name type="scientific">Phrynocephalus forsythii</name>
    <dbReference type="NCBI Taxonomy" id="171643"/>
    <lineage>
        <taxon>Eukaryota</taxon>
        <taxon>Metazoa</taxon>
        <taxon>Chordata</taxon>
        <taxon>Craniata</taxon>
        <taxon>Vertebrata</taxon>
        <taxon>Euteleostomi</taxon>
        <taxon>Lepidosauria</taxon>
        <taxon>Squamata</taxon>
        <taxon>Bifurcata</taxon>
        <taxon>Unidentata</taxon>
        <taxon>Episquamata</taxon>
        <taxon>Toxicofera</taxon>
        <taxon>Iguania</taxon>
        <taxon>Acrodonta</taxon>
        <taxon>Agamidae</taxon>
        <taxon>Agaminae</taxon>
        <taxon>Phrynocephalus</taxon>
    </lineage>
</organism>
<evidence type="ECO:0000313" key="3">
    <source>
        <dbReference type="Proteomes" id="UP001142489"/>
    </source>
</evidence>
<accession>A0A9Q1B441</accession>
<dbReference type="Proteomes" id="UP001142489">
    <property type="component" value="Unassembled WGS sequence"/>
</dbReference>
<feature type="coiled-coil region" evidence="1">
    <location>
        <begin position="62"/>
        <end position="89"/>
    </location>
</feature>
<gene>
    <name evidence="2" type="ORF">JRQ81_013509</name>
</gene>
<proteinExistence type="predicted"/>